<protein>
    <recommendedName>
        <fullName evidence="4">DUF883 domain-containing protein</fullName>
    </recommendedName>
</protein>
<evidence type="ECO:0000256" key="1">
    <source>
        <dbReference type="SAM" id="MobiDB-lite"/>
    </source>
</evidence>
<evidence type="ECO:0000313" key="3">
    <source>
        <dbReference type="Proteomes" id="UP000811255"/>
    </source>
</evidence>
<comment type="caution">
    <text evidence="2">The sequence shown here is derived from an EMBL/GenBank/DDBJ whole genome shotgun (WGS) entry which is preliminary data.</text>
</comment>
<evidence type="ECO:0008006" key="4">
    <source>
        <dbReference type="Google" id="ProtNLM"/>
    </source>
</evidence>
<feature type="region of interest" description="Disordered" evidence="1">
    <location>
        <begin position="1"/>
        <end position="29"/>
    </location>
</feature>
<sequence>MTDAKRQTLKQKVATGQARVKQRTKGENTTTVVDRAGEKAIEAKDKVFSFAKEHPIATVAGAVVVGALISTLFKRSPTREVATKAASRASGLAVVGAQLALAYAQQAMSAAGQAAKAGADKFDGVGDGALDFGRDAAGKAGKLGESAALAARDAGKRLSQAWRDR</sequence>
<gene>
    <name evidence="2" type="ORF">KK137_05580</name>
</gene>
<dbReference type="RefSeq" id="WP_214535179.1">
    <property type="nucleotide sequence ID" value="NZ_JAHFVK010000001.1"/>
</dbReference>
<dbReference type="EMBL" id="JAHFVK010000001">
    <property type="protein sequence ID" value="MBT2133799.1"/>
    <property type="molecule type" value="Genomic_DNA"/>
</dbReference>
<keyword evidence="3" id="KW-1185">Reference proteome</keyword>
<proteinExistence type="predicted"/>
<organism evidence="2 3">
    <name type="scientific">Croceibacterium selenioxidans</name>
    <dbReference type="NCBI Taxonomy" id="2838833"/>
    <lineage>
        <taxon>Bacteria</taxon>
        <taxon>Pseudomonadati</taxon>
        <taxon>Pseudomonadota</taxon>
        <taxon>Alphaproteobacteria</taxon>
        <taxon>Sphingomonadales</taxon>
        <taxon>Erythrobacteraceae</taxon>
        <taxon>Croceibacterium</taxon>
    </lineage>
</organism>
<reference evidence="2 3" key="1">
    <citation type="submission" date="2021-05" db="EMBL/GenBank/DDBJ databases">
        <title>Croceibacterium sp. LX-88 genome sequence.</title>
        <authorList>
            <person name="Luo X."/>
        </authorList>
    </citation>
    <scope>NUCLEOTIDE SEQUENCE [LARGE SCALE GENOMIC DNA]</scope>
    <source>
        <strain evidence="2 3">LX-88</strain>
    </source>
</reference>
<dbReference type="Proteomes" id="UP000811255">
    <property type="component" value="Unassembled WGS sequence"/>
</dbReference>
<name>A0ABS5W282_9SPHN</name>
<accession>A0ABS5W282</accession>
<evidence type="ECO:0000313" key="2">
    <source>
        <dbReference type="EMBL" id="MBT2133799.1"/>
    </source>
</evidence>